<keyword evidence="11" id="KW-1185">Reference proteome</keyword>
<organism evidence="10 11">
    <name type="scientific">Thioclava pacifica DSM 10166</name>
    <dbReference type="NCBI Taxonomy" id="1353537"/>
    <lineage>
        <taxon>Bacteria</taxon>
        <taxon>Pseudomonadati</taxon>
        <taxon>Pseudomonadota</taxon>
        <taxon>Alphaproteobacteria</taxon>
        <taxon>Rhodobacterales</taxon>
        <taxon>Paracoccaceae</taxon>
        <taxon>Thioclava</taxon>
    </lineage>
</organism>
<evidence type="ECO:0000313" key="10">
    <source>
        <dbReference type="EMBL" id="KEO55296.1"/>
    </source>
</evidence>
<evidence type="ECO:0000256" key="6">
    <source>
        <dbReference type="ARBA" id="ARBA00022989"/>
    </source>
</evidence>
<keyword evidence="5 8" id="KW-0812">Transmembrane</keyword>
<evidence type="ECO:0000256" key="3">
    <source>
        <dbReference type="ARBA" id="ARBA00022448"/>
    </source>
</evidence>
<feature type="transmembrane region" description="Helical" evidence="8">
    <location>
        <begin position="365"/>
        <end position="384"/>
    </location>
</feature>
<gene>
    <name evidence="10" type="ORF">TP2_16005</name>
</gene>
<evidence type="ECO:0000256" key="1">
    <source>
        <dbReference type="ARBA" id="ARBA00004651"/>
    </source>
</evidence>
<dbReference type="PANTHER" id="PTHR43302:SF5">
    <property type="entry name" value="TRANSPORTER ARSB-RELATED"/>
    <property type="match status" value="1"/>
</dbReference>
<feature type="transmembrane region" description="Helical" evidence="8">
    <location>
        <begin position="63"/>
        <end position="83"/>
    </location>
</feature>
<evidence type="ECO:0000256" key="5">
    <source>
        <dbReference type="ARBA" id="ARBA00022692"/>
    </source>
</evidence>
<comment type="similarity">
    <text evidence="2">Belongs to the CitM (TC 2.A.11) transporter family.</text>
</comment>
<dbReference type="Proteomes" id="UP000027432">
    <property type="component" value="Unassembled WGS sequence"/>
</dbReference>
<proteinExistence type="inferred from homology"/>
<feature type="transmembrane region" description="Helical" evidence="8">
    <location>
        <begin position="32"/>
        <end position="51"/>
    </location>
</feature>
<reference evidence="10 11" key="1">
    <citation type="submission" date="2013-07" db="EMBL/GenBank/DDBJ databases">
        <title>Thioclava pacifica DSM 10166 Genome Sequencing.</title>
        <authorList>
            <person name="Lai Q."/>
            <person name="Shao Z."/>
        </authorList>
    </citation>
    <scope>NUCLEOTIDE SEQUENCE [LARGE SCALE GENOMIC DNA]</scope>
    <source>
        <strain evidence="10 11">DSM 10166</strain>
    </source>
</reference>
<feature type="transmembrane region" description="Helical" evidence="8">
    <location>
        <begin position="246"/>
        <end position="264"/>
    </location>
</feature>
<keyword evidence="3" id="KW-0813">Transport</keyword>
<dbReference type="InterPro" id="IPR000802">
    <property type="entry name" value="Arsenical_pump_ArsB"/>
</dbReference>
<evidence type="ECO:0000313" key="11">
    <source>
        <dbReference type="Proteomes" id="UP000027432"/>
    </source>
</evidence>
<feature type="transmembrane region" description="Helical" evidence="8">
    <location>
        <begin position="103"/>
        <end position="129"/>
    </location>
</feature>
<dbReference type="PRINTS" id="PR00758">
    <property type="entry name" value="ARSENICPUMP"/>
</dbReference>
<dbReference type="EMBL" id="AUND01000003">
    <property type="protein sequence ID" value="KEO55296.1"/>
    <property type="molecule type" value="Genomic_DNA"/>
</dbReference>
<feature type="transmembrane region" description="Helical" evidence="8">
    <location>
        <begin position="180"/>
        <end position="201"/>
    </location>
</feature>
<protein>
    <recommendedName>
        <fullName evidence="9">Citrate transporter-like domain-containing protein</fullName>
    </recommendedName>
</protein>
<dbReference type="GO" id="GO:0005886">
    <property type="term" value="C:plasma membrane"/>
    <property type="evidence" value="ECO:0007669"/>
    <property type="project" value="UniProtKB-SubCell"/>
</dbReference>
<dbReference type="PANTHER" id="PTHR43302">
    <property type="entry name" value="TRANSPORTER ARSB-RELATED"/>
    <property type="match status" value="1"/>
</dbReference>
<dbReference type="AlphaFoldDB" id="A0A074JCC8"/>
<feature type="transmembrane region" description="Helical" evidence="8">
    <location>
        <begin position="276"/>
        <end position="294"/>
    </location>
</feature>
<evidence type="ECO:0000256" key="4">
    <source>
        <dbReference type="ARBA" id="ARBA00022475"/>
    </source>
</evidence>
<evidence type="ECO:0000259" key="9">
    <source>
        <dbReference type="Pfam" id="PF03600"/>
    </source>
</evidence>
<feature type="transmembrane region" description="Helical" evidence="8">
    <location>
        <begin position="396"/>
        <end position="416"/>
    </location>
</feature>
<dbReference type="Pfam" id="PF03600">
    <property type="entry name" value="CitMHS"/>
    <property type="match status" value="1"/>
</dbReference>
<dbReference type="eggNOG" id="COG1055">
    <property type="taxonomic scope" value="Bacteria"/>
</dbReference>
<dbReference type="InterPro" id="IPR004680">
    <property type="entry name" value="Cit_transptr-like_dom"/>
</dbReference>
<sequence>MGNLMTVEVIGLCIAALATAGVILRPFDWPDWIFAVIGAATAVLVGALPLPDALHAVGEAREVYAFLVGMMLLAEVAGREGLFDHLAARAVHAAAGSARRLFLILYLVGTGVTVFLSNDTTVVVLTPAVLAVTRHARVPPLPYLFGCAIVANAASFALPISNPANLVLYHGVLPPLGLWLGRLGLPALAAIAASYLCLLWAMRDDLGTRPATPEVPELSRGGWVAATGLGLSAVLLVTVSALGGRLGLATLGAGTTVALLVAIATRRSPLPLLRHLTWGVLPLVAGLFVLVAVLDRIGLLSTLGQWLGQMSATSPRTTAGLSGIVVGIASNLANNLPVGLAAAAAATAGDLGHLVRDCLLIGVDIGPNLSVTGSLATLLWLATLRRSGLRVSAGQFLGVGLRVMPPALILALLVRLCLPG</sequence>
<feature type="domain" description="Citrate transporter-like" evidence="9">
    <location>
        <begin position="30"/>
        <end position="350"/>
    </location>
</feature>
<comment type="caution">
    <text evidence="10">The sequence shown here is derived from an EMBL/GenBank/DDBJ whole genome shotgun (WGS) entry which is preliminary data.</text>
</comment>
<keyword evidence="6 8" id="KW-1133">Transmembrane helix</keyword>
<keyword evidence="4" id="KW-1003">Cell membrane</keyword>
<comment type="subcellular location">
    <subcellularLocation>
        <location evidence="1">Cell membrane</location>
        <topology evidence="1">Multi-pass membrane protein</topology>
    </subcellularLocation>
</comment>
<feature type="transmembrane region" description="Helical" evidence="8">
    <location>
        <begin position="7"/>
        <end position="26"/>
    </location>
</feature>
<name>A0A074JCC8_9RHOB</name>
<evidence type="ECO:0000256" key="2">
    <source>
        <dbReference type="ARBA" id="ARBA00009843"/>
    </source>
</evidence>
<evidence type="ECO:0000256" key="7">
    <source>
        <dbReference type="ARBA" id="ARBA00023136"/>
    </source>
</evidence>
<evidence type="ECO:0000256" key="8">
    <source>
        <dbReference type="SAM" id="Phobius"/>
    </source>
</evidence>
<dbReference type="GO" id="GO:0015105">
    <property type="term" value="F:arsenite transmembrane transporter activity"/>
    <property type="evidence" value="ECO:0007669"/>
    <property type="project" value="InterPro"/>
</dbReference>
<keyword evidence="7 8" id="KW-0472">Membrane</keyword>
<dbReference type="STRING" id="1353537.TP2_16005"/>
<feature type="transmembrane region" description="Helical" evidence="8">
    <location>
        <begin position="222"/>
        <end position="240"/>
    </location>
</feature>
<feature type="transmembrane region" description="Helical" evidence="8">
    <location>
        <begin position="141"/>
        <end position="160"/>
    </location>
</feature>
<accession>A0A074JCC8</accession>